<feature type="binding site" evidence="17">
    <location>
        <begin position="91"/>
        <end position="92"/>
    </location>
    <ligand>
        <name>ATP</name>
        <dbReference type="ChEBI" id="CHEBI:30616"/>
    </ligand>
</feature>
<dbReference type="PANTHER" id="PTHR34299:SF1">
    <property type="entry name" value="DIACYLGLYCEROL KINASE"/>
    <property type="match status" value="1"/>
</dbReference>
<accession>A0A098L8E8</accession>
<keyword evidence="11" id="KW-0443">Lipid metabolism</keyword>
<feature type="binding site" evidence="16">
    <location>
        <position position="66"/>
    </location>
    <ligand>
        <name>substrate</name>
    </ligand>
</feature>
<dbReference type="PROSITE" id="PS01069">
    <property type="entry name" value="DAGK_PROKAR"/>
    <property type="match status" value="1"/>
</dbReference>
<evidence type="ECO:0000256" key="1">
    <source>
        <dbReference type="ARBA" id="ARBA00004651"/>
    </source>
</evidence>
<dbReference type="CDD" id="cd14265">
    <property type="entry name" value="UDPK_IM_like"/>
    <property type="match status" value="1"/>
</dbReference>
<keyword evidence="13" id="KW-0594">Phospholipid biosynthesis</keyword>
<feature type="transmembrane region" description="Helical" evidence="19">
    <location>
        <begin position="93"/>
        <end position="113"/>
    </location>
</feature>
<evidence type="ECO:0000256" key="6">
    <source>
        <dbReference type="ARBA" id="ARBA00022692"/>
    </source>
</evidence>
<keyword evidence="9 17" id="KW-0067">ATP-binding</keyword>
<evidence type="ECO:0000313" key="21">
    <source>
        <dbReference type="Proteomes" id="UP000030185"/>
    </source>
</evidence>
<dbReference type="InterPro" id="IPR036945">
    <property type="entry name" value="DAGK_sf"/>
</dbReference>
<feature type="binding site" evidence="17">
    <location>
        <begin position="82"/>
        <end position="84"/>
    </location>
    <ligand>
        <name>ATP</name>
        <dbReference type="ChEBI" id="CHEBI:30616"/>
    </ligand>
</feature>
<keyword evidence="14" id="KW-1208">Phospholipid metabolism</keyword>
<dbReference type="GO" id="GO:0016301">
    <property type="term" value="F:kinase activity"/>
    <property type="evidence" value="ECO:0007669"/>
    <property type="project" value="UniProtKB-KW"/>
</dbReference>
<keyword evidence="18" id="KW-0479">Metal-binding</keyword>
<proteinExistence type="inferred from homology"/>
<keyword evidence="6 19" id="KW-0812">Transmembrane</keyword>
<dbReference type="Gene3D" id="1.10.287.3610">
    <property type="match status" value="1"/>
</dbReference>
<sequence length="118" mass="13332">MIDINKNLKSYKYAVKGLKHLLVFENNARIHLAATVLVLALSAYFRIEKTEWLWILLAITLVWTMELINTAIEKIVDFLSPEFHPAAGKIKDLAAAAVLIAAIFALIVGVIIFQEYMF</sequence>
<feature type="binding site" evidence="17">
    <location>
        <position position="25"/>
    </location>
    <ligand>
        <name>ATP</name>
        <dbReference type="ChEBI" id="CHEBI:30616"/>
    </ligand>
</feature>
<evidence type="ECO:0000256" key="10">
    <source>
        <dbReference type="ARBA" id="ARBA00022989"/>
    </source>
</evidence>
<comment type="similarity">
    <text evidence="2">Belongs to the bacterial diacylglycerol kinase family.</text>
</comment>
<evidence type="ECO:0000256" key="16">
    <source>
        <dbReference type="PIRSR" id="PIRSR600829-2"/>
    </source>
</evidence>
<dbReference type="GO" id="GO:0046872">
    <property type="term" value="F:metal ion binding"/>
    <property type="evidence" value="ECO:0007669"/>
    <property type="project" value="UniProtKB-KW"/>
</dbReference>
<keyword evidence="21" id="KW-1185">Reference proteome</keyword>
<dbReference type="RefSeq" id="WP_045457225.1">
    <property type="nucleotide sequence ID" value="NZ_BBLT01000001.1"/>
</dbReference>
<evidence type="ECO:0000256" key="5">
    <source>
        <dbReference type="ARBA" id="ARBA00022679"/>
    </source>
</evidence>
<organism evidence="20 21">
    <name type="scientific">Sporocytophaga myxococcoides</name>
    <dbReference type="NCBI Taxonomy" id="153721"/>
    <lineage>
        <taxon>Bacteria</taxon>
        <taxon>Pseudomonadati</taxon>
        <taxon>Bacteroidota</taxon>
        <taxon>Cytophagia</taxon>
        <taxon>Cytophagales</taxon>
        <taxon>Cytophagaceae</taxon>
        <taxon>Sporocytophaga</taxon>
    </lineage>
</organism>
<dbReference type="GO" id="GO:0005524">
    <property type="term" value="F:ATP binding"/>
    <property type="evidence" value="ECO:0007669"/>
    <property type="project" value="UniProtKB-KW"/>
</dbReference>
<evidence type="ECO:0000256" key="14">
    <source>
        <dbReference type="ARBA" id="ARBA00023264"/>
    </source>
</evidence>
<keyword evidence="7 17" id="KW-0547">Nucleotide-binding</keyword>
<feature type="binding site" evidence="18">
    <location>
        <position position="25"/>
    </location>
    <ligand>
        <name>a divalent metal cation</name>
        <dbReference type="ChEBI" id="CHEBI:60240"/>
    </ligand>
</feature>
<gene>
    <name evidence="20" type="ORF">MYP_202</name>
</gene>
<evidence type="ECO:0000256" key="11">
    <source>
        <dbReference type="ARBA" id="ARBA00023098"/>
    </source>
</evidence>
<evidence type="ECO:0000256" key="15">
    <source>
        <dbReference type="PIRSR" id="PIRSR600829-1"/>
    </source>
</evidence>
<dbReference type="InterPro" id="IPR000829">
    <property type="entry name" value="DAGK"/>
</dbReference>
<dbReference type="PANTHER" id="PTHR34299">
    <property type="entry name" value="DIACYLGLYCEROL KINASE"/>
    <property type="match status" value="1"/>
</dbReference>
<dbReference type="Proteomes" id="UP000030185">
    <property type="component" value="Unassembled WGS sequence"/>
</dbReference>
<evidence type="ECO:0000256" key="18">
    <source>
        <dbReference type="PIRSR" id="PIRSR600829-4"/>
    </source>
</evidence>
<evidence type="ECO:0000256" key="7">
    <source>
        <dbReference type="ARBA" id="ARBA00022741"/>
    </source>
</evidence>
<evidence type="ECO:0000256" key="12">
    <source>
        <dbReference type="ARBA" id="ARBA00023136"/>
    </source>
</evidence>
<keyword evidence="10 19" id="KW-1133">Transmembrane helix</keyword>
<keyword evidence="18" id="KW-0460">Magnesium</keyword>
<dbReference type="EMBL" id="BBLT01000001">
    <property type="protein sequence ID" value="GAL82976.1"/>
    <property type="molecule type" value="Genomic_DNA"/>
</dbReference>
<dbReference type="OrthoDB" id="1493837at2"/>
<keyword evidence="5" id="KW-0808">Transferase</keyword>
<keyword evidence="3" id="KW-1003">Cell membrane</keyword>
<evidence type="ECO:0000256" key="2">
    <source>
        <dbReference type="ARBA" id="ARBA00005967"/>
    </source>
</evidence>
<evidence type="ECO:0000256" key="9">
    <source>
        <dbReference type="ARBA" id="ARBA00022840"/>
    </source>
</evidence>
<evidence type="ECO:0000256" key="13">
    <source>
        <dbReference type="ARBA" id="ARBA00023209"/>
    </source>
</evidence>
<evidence type="ECO:0000256" key="19">
    <source>
        <dbReference type="SAM" id="Phobius"/>
    </source>
</evidence>
<feature type="transmembrane region" description="Helical" evidence="19">
    <location>
        <begin position="28"/>
        <end position="47"/>
    </location>
</feature>
<comment type="caution">
    <text evidence="20">The sequence shown here is derived from an EMBL/GenBank/DDBJ whole genome shotgun (WGS) entry which is preliminary data.</text>
</comment>
<protein>
    <submittedName>
        <fullName evidence="20">DeoR family transcriptional regulator</fullName>
    </submittedName>
</protein>
<comment type="cofactor">
    <cofactor evidence="18">
        <name>Mg(2+)</name>
        <dbReference type="ChEBI" id="CHEBI:18420"/>
    </cofactor>
    <text evidence="18">Mn(2+), Zn(2+), Cd(2+) and Co(2+) support activity to lesser extents.</text>
</comment>
<dbReference type="AlphaFoldDB" id="A0A098L8E8"/>
<keyword evidence="8" id="KW-0418">Kinase</keyword>
<reference evidence="20 21" key="1">
    <citation type="submission" date="2014-09" db="EMBL/GenBank/DDBJ databases">
        <title>Sporocytophaga myxococcoides PG-01 genome sequencing.</title>
        <authorList>
            <person name="Liu L."/>
            <person name="Gao P.J."/>
            <person name="Chen G.J."/>
            <person name="Wang L.S."/>
        </authorList>
    </citation>
    <scope>NUCLEOTIDE SEQUENCE [LARGE SCALE GENOMIC DNA]</scope>
    <source>
        <strain evidence="20 21">PG-01</strain>
    </source>
</reference>
<feature type="binding site" evidence="17">
    <location>
        <position position="73"/>
    </location>
    <ligand>
        <name>ATP</name>
        <dbReference type="ChEBI" id="CHEBI:30616"/>
    </ligand>
</feature>
<dbReference type="eggNOG" id="COG0818">
    <property type="taxonomic scope" value="Bacteria"/>
</dbReference>
<evidence type="ECO:0000256" key="8">
    <source>
        <dbReference type="ARBA" id="ARBA00022777"/>
    </source>
</evidence>
<dbReference type="Pfam" id="PF01219">
    <property type="entry name" value="DAGK_prokar"/>
    <property type="match status" value="1"/>
</dbReference>
<evidence type="ECO:0000313" key="20">
    <source>
        <dbReference type="EMBL" id="GAL82976.1"/>
    </source>
</evidence>
<name>A0A098L8E8_9BACT</name>
<dbReference type="GO" id="GO:0008654">
    <property type="term" value="P:phospholipid biosynthetic process"/>
    <property type="evidence" value="ECO:0007669"/>
    <property type="project" value="UniProtKB-KW"/>
</dbReference>
<keyword evidence="12 19" id="KW-0472">Membrane</keyword>
<dbReference type="STRING" id="153721.MYP_202"/>
<keyword evidence="4" id="KW-0444">Lipid biosynthesis</keyword>
<evidence type="ECO:0000256" key="17">
    <source>
        <dbReference type="PIRSR" id="PIRSR600829-3"/>
    </source>
</evidence>
<feature type="active site" description="Proton acceptor" evidence="15">
    <location>
        <position position="66"/>
    </location>
</feature>
<evidence type="ECO:0000256" key="4">
    <source>
        <dbReference type="ARBA" id="ARBA00022516"/>
    </source>
</evidence>
<dbReference type="GO" id="GO:0005886">
    <property type="term" value="C:plasma membrane"/>
    <property type="evidence" value="ECO:0007669"/>
    <property type="project" value="UniProtKB-SubCell"/>
</dbReference>
<comment type="subcellular location">
    <subcellularLocation>
        <location evidence="1">Cell membrane</location>
        <topology evidence="1">Multi-pass membrane protein</topology>
    </subcellularLocation>
</comment>
<feature type="binding site" evidence="18">
    <location>
        <position position="73"/>
    </location>
    <ligand>
        <name>a divalent metal cation</name>
        <dbReference type="ChEBI" id="CHEBI:60240"/>
    </ligand>
</feature>
<feature type="binding site" evidence="17">
    <location>
        <position position="13"/>
    </location>
    <ligand>
        <name>ATP</name>
        <dbReference type="ChEBI" id="CHEBI:30616"/>
    </ligand>
</feature>
<evidence type="ECO:0000256" key="3">
    <source>
        <dbReference type="ARBA" id="ARBA00022475"/>
    </source>
</evidence>
<feature type="transmembrane region" description="Helical" evidence="19">
    <location>
        <begin position="53"/>
        <end position="72"/>
    </location>
</feature>
<dbReference type="InterPro" id="IPR033717">
    <property type="entry name" value="UDPK"/>
</dbReference>